<protein>
    <submittedName>
        <fullName evidence="1">Uncharacterized protein</fullName>
    </submittedName>
</protein>
<name>A0A2N8S481_STUST</name>
<evidence type="ECO:0000313" key="1">
    <source>
        <dbReference type="EMBL" id="PNF81431.1"/>
    </source>
</evidence>
<comment type="caution">
    <text evidence="1">The sequence shown here is derived from an EMBL/GenBank/DDBJ whole genome shotgun (WGS) entry which is preliminary data.</text>
</comment>
<reference evidence="1 2" key="1">
    <citation type="submission" date="2018-01" db="EMBL/GenBank/DDBJ databases">
        <title>Denitrification phenotypes of diverse strains of Pseudomonas stutzeri.</title>
        <authorList>
            <person name="Milligan D.A."/>
            <person name="Bergaust L."/>
            <person name="Bakken L.R."/>
            <person name="Frostegard A."/>
        </authorList>
    </citation>
    <scope>NUCLEOTIDE SEQUENCE [LARGE SCALE GENOMIC DNA]</scope>
    <source>
        <strain evidence="1 2">KC</strain>
    </source>
</reference>
<gene>
    <name evidence="1" type="ORF">CXK92_06250</name>
</gene>
<proteinExistence type="predicted"/>
<accession>A0A2N8S481</accession>
<dbReference type="Proteomes" id="UP000235925">
    <property type="component" value="Unassembled WGS sequence"/>
</dbReference>
<dbReference type="AlphaFoldDB" id="A0A2N8S481"/>
<sequence>MARSLVESGHEDVHGAFGISTENVLQLPVKAPATEDEFLRAGVQPDRIGSCIRQQLRGYAVDLNSAVGAMPINAEAEIEAIEAFLKTHIYSNPAAVTPKCT</sequence>
<dbReference type="EMBL" id="POUN01000002">
    <property type="protein sequence ID" value="PNF81431.1"/>
    <property type="molecule type" value="Genomic_DNA"/>
</dbReference>
<organism evidence="1 2">
    <name type="scientific">Stutzerimonas stutzeri</name>
    <name type="common">Pseudomonas stutzeri</name>
    <dbReference type="NCBI Taxonomy" id="316"/>
    <lineage>
        <taxon>Bacteria</taxon>
        <taxon>Pseudomonadati</taxon>
        <taxon>Pseudomonadota</taxon>
        <taxon>Gammaproteobacteria</taxon>
        <taxon>Pseudomonadales</taxon>
        <taxon>Pseudomonadaceae</taxon>
        <taxon>Stutzerimonas</taxon>
    </lineage>
</organism>
<evidence type="ECO:0000313" key="2">
    <source>
        <dbReference type="Proteomes" id="UP000235925"/>
    </source>
</evidence>